<comment type="caution">
    <text evidence="2">The sequence shown here is derived from an EMBL/GenBank/DDBJ whole genome shotgun (WGS) entry which is preliminary data.</text>
</comment>
<dbReference type="AlphaFoldDB" id="A0A813JTH5"/>
<proteinExistence type="predicted"/>
<organism evidence="2 3">
    <name type="scientific">Polarella glacialis</name>
    <name type="common">Dinoflagellate</name>
    <dbReference type="NCBI Taxonomy" id="89957"/>
    <lineage>
        <taxon>Eukaryota</taxon>
        <taxon>Sar</taxon>
        <taxon>Alveolata</taxon>
        <taxon>Dinophyceae</taxon>
        <taxon>Suessiales</taxon>
        <taxon>Suessiaceae</taxon>
        <taxon>Polarella</taxon>
    </lineage>
</organism>
<evidence type="ECO:0000313" key="2">
    <source>
        <dbReference type="EMBL" id="CAE8683895.1"/>
    </source>
</evidence>
<evidence type="ECO:0000313" key="3">
    <source>
        <dbReference type="Proteomes" id="UP000626109"/>
    </source>
</evidence>
<sequence>MPPKGKKKDPNAPTLIPEDTFVRAKKMGELKVAMKQPKGEFTSEEWCIPPSFHSTPEFKECIKFWQQCAIVQYTEKGMKVPSRMKVLTDPSKCEKKPHPRKEIQDLFKYLKSYVKQATKRTGQFLKQLEKKETKEMKRETLLKQIKDVDDQMNEELRNSRKYVERQELFNKKYMVGSKLGEQGPRKNALFLIEQSDLQAQWVDETKDEIIKFINGVIEPETETLNIAMFSSSGVQSWCPQFQQKTDPKKGLPDALKWLNKNFSAKSCQSQSFPPDWMSALNKFTSEGQVMPWRIYVCCSRSPEGPNKDIAEFLADLRASTDSPAKGEPVLPINIVAFDPSTVGNDEEKMFFTDLAGPSGSFMIDTSNEDLVALDKMLKAVQVKRKQLDKLNKKLDKMEDLSERVTEDRSLLQMQIALMRMLENDLELSDWALKNEEQLPEPEI</sequence>
<dbReference type="Proteomes" id="UP000626109">
    <property type="component" value="Unassembled WGS sequence"/>
</dbReference>
<accession>A0A813JTH5</accession>
<gene>
    <name evidence="2" type="ORF">PGLA2088_LOCUS23688</name>
</gene>
<feature type="coiled-coil region" evidence="1">
    <location>
        <begin position="373"/>
        <end position="407"/>
    </location>
</feature>
<name>A0A813JTH5_POLGL</name>
<keyword evidence="1" id="KW-0175">Coiled coil</keyword>
<reference evidence="2" key="1">
    <citation type="submission" date="2021-02" db="EMBL/GenBank/DDBJ databases">
        <authorList>
            <person name="Dougan E. K."/>
            <person name="Rhodes N."/>
            <person name="Thang M."/>
            <person name="Chan C."/>
        </authorList>
    </citation>
    <scope>NUCLEOTIDE SEQUENCE</scope>
</reference>
<feature type="coiled-coil region" evidence="1">
    <location>
        <begin position="131"/>
        <end position="158"/>
    </location>
</feature>
<evidence type="ECO:0000256" key="1">
    <source>
        <dbReference type="SAM" id="Coils"/>
    </source>
</evidence>
<protein>
    <submittedName>
        <fullName evidence="2">Uncharacterized protein</fullName>
    </submittedName>
</protein>
<dbReference type="EMBL" id="CAJNNW010026240">
    <property type="protein sequence ID" value="CAE8683895.1"/>
    <property type="molecule type" value="Genomic_DNA"/>
</dbReference>